<keyword evidence="2" id="KW-1185">Reference proteome</keyword>
<dbReference type="Proteomes" id="UP000186400">
    <property type="component" value="Unassembled WGS sequence"/>
</dbReference>
<sequence>MMKENVPDDQTLLTRFVAHSLKNSLAEISAEAHSLSGNRALLRAVQGLSRIVSDTLYFQQLQAGEPGVSGLKAPPGENILAEEFFELLQLRLQPEVEALQVSLSFSFEPEAWLFTNLDLSLDALERLVLVAMNGISPGGVLPVSAVSTPPAVTIGAPGKAFWPDLDSPRDFPEKERLSFLVARRLLEFLGCRLVVEGADHQAQGLCRICFPVSAGSGAPL</sequence>
<organism evidence="1 2">
    <name type="scientific">Alkalispirochaeta americana</name>
    <dbReference type="NCBI Taxonomy" id="159291"/>
    <lineage>
        <taxon>Bacteria</taxon>
        <taxon>Pseudomonadati</taxon>
        <taxon>Spirochaetota</taxon>
        <taxon>Spirochaetia</taxon>
        <taxon>Spirochaetales</taxon>
        <taxon>Spirochaetaceae</taxon>
        <taxon>Alkalispirochaeta</taxon>
    </lineage>
</organism>
<dbReference type="STRING" id="159291.SAMN05920897_103163"/>
<accession>A0A1N6PW79</accession>
<dbReference type="OrthoDB" id="9945267at2"/>
<evidence type="ECO:0000313" key="2">
    <source>
        <dbReference type="Proteomes" id="UP000186400"/>
    </source>
</evidence>
<reference evidence="1 2" key="1">
    <citation type="submission" date="2017-01" db="EMBL/GenBank/DDBJ databases">
        <authorList>
            <person name="Mah S.A."/>
            <person name="Swanson W.J."/>
            <person name="Moy G.W."/>
            <person name="Vacquier V.D."/>
        </authorList>
    </citation>
    <scope>NUCLEOTIDE SEQUENCE [LARGE SCALE GENOMIC DNA]</scope>
    <source>
        <strain evidence="1 2">ASpG1</strain>
    </source>
</reference>
<evidence type="ECO:0000313" key="1">
    <source>
        <dbReference type="EMBL" id="SIQ08638.1"/>
    </source>
</evidence>
<dbReference type="RefSeq" id="WP_143559112.1">
    <property type="nucleotide sequence ID" value="NZ_FTMS01000003.1"/>
</dbReference>
<proteinExistence type="predicted"/>
<gene>
    <name evidence="1" type="ORF">SAMN05920897_103163</name>
</gene>
<name>A0A1N6PW79_9SPIO</name>
<protein>
    <submittedName>
        <fullName evidence="1">Uncharacterized protein</fullName>
    </submittedName>
</protein>
<dbReference type="EMBL" id="FTMS01000003">
    <property type="protein sequence ID" value="SIQ08638.1"/>
    <property type="molecule type" value="Genomic_DNA"/>
</dbReference>
<dbReference type="AlphaFoldDB" id="A0A1N6PW79"/>